<comment type="caution">
    <text evidence="2">The sequence shown here is derived from an EMBL/GenBank/DDBJ whole genome shotgun (WGS) entry which is preliminary data.</text>
</comment>
<keyword evidence="3" id="KW-1185">Reference proteome</keyword>
<reference evidence="3" key="1">
    <citation type="journal article" date="2019" name="Int. J. Syst. Evol. Microbiol.">
        <title>The Global Catalogue of Microorganisms (GCM) 10K type strain sequencing project: providing services to taxonomists for standard genome sequencing and annotation.</title>
        <authorList>
            <consortium name="The Broad Institute Genomics Platform"/>
            <consortium name="The Broad Institute Genome Sequencing Center for Infectious Disease"/>
            <person name="Wu L."/>
            <person name="Ma J."/>
        </authorList>
    </citation>
    <scope>NUCLEOTIDE SEQUENCE [LARGE SCALE GENOMIC DNA]</scope>
    <source>
        <strain evidence="3">JCM 4816</strain>
    </source>
</reference>
<evidence type="ECO:0008006" key="4">
    <source>
        <dbReference type="Google" id="ProtNLM"/>
    </source>
</evidence>
<sequence>MSAADEDGFDEVLHRLCAAADSEHVECDGADGADCGECVRPSVDASAERGEEYEELARDDEQVDGGGPRPGAGPVEAVVGGASQAR</sequence>
<feature type="region of interest" description="Disordered" evidence="1">
    <location>
        <begin position="43"/>
        <end position="86"/>
    </location>
</feature>
<gene>
    <name evidence="2" type="ORF">GCM10019016_010700</name>
</gene>
<organism evidence="2 3">
    <name type="scientific">Streptomyces prasinosporus</name>
    <dbReference type="NCBI Taxonomy" id="68256"/>
    <lineage>
        <taxon>Bacteria</taxon>
        <taxon>Bacillati</taxon>
        <taxon>Actinomycetota</taxon>
        <taxon>Actinomycetes</taxon>
        <taxon>Kitasatosporales</taxon>
        <taxon>Streptomycetaceae</taxon>
        <taxon>Streptomyces</taxon>
        <taxon>Streptomyces albogriseolus group</taxon>
    </lineage>
</organism>
<dbReference type="EMBL" id="BAAAXF010000014">
    <property type="protein sequence ID" value="GAA3493971.1"/>
    <property type="molecule type" value="Genomic_DNA"/>
</dbReference>
<proteinExistence type="predicted"/>
<accession>A0ABP6TFH2</accession>
<feature type="compositionally biased region" description="Basic and acidic residues" evidence="1">
    <location>
        <begin position="46"/>
        <end position="60"/>
    </location>
</feature>
<evidence type="ECO:0000256" key="1">
    <source>
        <dbReference type="SAM" id="MobiDB-lite"/>
    </source>
</evidence>
<protein>
    <recommendedName>
        <fullName evidence="4">FxLD family lantipeptide</fullName>
    </recommendedName>
</protein>
<name>A0ABP6TFH2_9ACTN</name>
<evidence type="ECO:0000313" key="3">
    <source>
        <dbReference type="Proteomes" id="UP001501455"/>
    </source>
</evidence>
<dbReference type="Proteomes" id="UP001501455">
    <property type="component" value="Unassembled WGS sequence"/>
</dbReference>
<evidence type="ECO:0000313" key="2">
    <source>
        <dbReference type="EMBL" id="GAA3493971.1"/>
    </source>
</evidence>
<feature type="compositionally biased region" description="Low complexity" evidence="1">
    <location>
        <begin position="72"/>
        <end position="86"/>
    </location>
</feature>